<dbReference type="PANTHER" id="PTHR30620">
    <property type="entry name" value="PERIPLASMIC BETA-GLUCOSIDASE-RELATED"/>
    <property type="match status" value="1"/>
</dbReference>
<dbReference type="InterPro" id="IPR026891">
    <property type="entry name" value="Fn3-like"/>
</dbReference>
<reference evidence="8 9" key="1">
    <citation type="submission" date="2018-04" db="EMBL/GenBank/DDBJ databases">
        <title>Genomic Encyclopedia of Type Strains, Phase IV (KMG-IV): sequencing the most valuable type-strain genomes for metagenomic binning, comparative biology and taxonomic classification.</title>
        <authorList>
            <person name="Goeker M."/>
        </authorList>
    </citation>
    <scope>NUCLEOTIDE SEQUENCE [LARGE SCALE GENOMIC DNA]</scope>
    <source>
        <strain evidence="8 9">DSM 14823</strain>
    </source>
</reference>
<comment type="caution">
    <text evidence="8">The sequence shown here is derived from an EMBL/GenBank/DDBJ whole genome shotgun (WGS) entry which is preliminary data.</text>
</comment>
<dbReference type="InterPro" id="IPR002772">
    <property type="entry name" value="Glyco_hydro_3_C"/>
</dbReference>
<dbReference type="InterPro" id="IPR036881">
    <property type="entry name" value="Glyco_hydro_3_C_sf"/>
</dbReference>
<dbReference type="Pfam" id="PF00933">
    <property type="entry name" value="Glyco_hydro_3"/>
    <property type="match status" value="1"/>
</dbReference>
<evidence type="ECO:0000256" key="6">
    <source>
        <dbReference type="ARBA" id="ARBA00023295"/>
    </source>
</evidence>
<dbReference type="EMBL" id="QEKH01000004">
    <property type="protein sequence ID" value="PVY44924.1"/>
    <property type="molecule type" value="Genomic_DNA"/>
</dbReference>
<dbReference type="AlphaFoldDB" id="A0A2U1B8C4"/>
<gene>
    <name evidence="8" type="ORF">C8D82_10468</name>
</gene>
<organism evidence="8 9">
    <name type="scientific">Victivallis vadensis</name>
    <dbReference type="NCBI Taxonomy" id="172901"/>
    <lineage>
        <taxon>Bacteria</taxon>
        <taxon>Pseudomonadati</taxon>
        <taxon>Lentisphaerota</taxon>
        <taxon>Lentisphaeria</taxon>
        <taxon>Victivallales</taxon>
        <taxon>Victivallaceae</taxon>
        <taxon>Victivallis</taxon>
    </lineage>
</organism>
<name>A0A2U1B8C4_9BACT</name>
<evidence type="ECO:0000256" key="3">
    <source>
        <dbReference type="ARBA" id="ARBA00012744"/>
    </source>
</evidence>
<evidence type="ECO:0000256" key="2">
    <source>
        <dbReference type="ARBA" id="ARBA00005336"/>
    </source>
</evidence>
<keyword evidence="9" id="KW-1185">Reference proteome</keyword>
<dbReference type="Pfam" id="PF01915">
    <property type="entry name" value="Glyco_hydro_3_C"/>
    <property type="match status" value="1"/>
</dbReference>
<dbReference type="InterPro" id="IPR001764">
    <property type="entry name" value="Glyco_hydro_3_N"/>
</dbReference>
<keyword evidence="4" id="KW-0732">Signal</keyword>
<dbReference type="InterPro" id="IPR013783">
    <property type="entry name" value="Ig-like_fold"/>
</dbReference>
<keyword evidence="5" id="KW-0378">Hydrolase</keyword>
<protein>
    <recommendedName>
        <fullName evidence="3">beta-glucosidase</fullName>
        <ecNumber evidence="3">3.2.1.21</ecNumber>
    </recommendedName>
</protein>
<dbReference type="RefSeq" id="WP_116882915.1">
    <property type="nucleotide sequence ID" value="NZ_CAJKCJ010000037.1"/>
</dbReference>
<dbReference type="PRINTS" id="PR00133">
    <property type="entry name" value="GLHYDRLASE3"/>
</dbReference>
<comment type="catalytic activity">
    <reaction evidence="1">
        <text>Hydrolysis of terminal, non-reducing beta-D-glucosyl residues with release of beta-D-glucose.</text>
        <dbReference type="EC" id="3.2.1.21"/>
    </reaction>
</comment>
<dbReference type="Gene3D" id="2.60.40.10">
    <property type="entry name" value="Immunoglobulins"/>
    <property type="match status" value="1"/>
</dbReference>
<evidence type="ECO:0000256" key="4">
    <source>
        <dbReference type="ARBA" id="ARBA00022729"/>
    </source>
</evidence>
<evidence type="ECO:0000256" key="1">
    <source>
        <dbReference type="ARBA" id="ARBA00000448"/>
    </source>
</evidence>
<dbReference type="InterPro" id="IPR051915">
    <property type="entry name" value="Cellulose_Degrad_GH3"/>
</dbReference>
<dbReference type="Gene3D" id="3.40.50.1700">
    <property type="entry name" value="Glycoside hydrolase family 3 C-terminal domain"/>
    <property type="match status" value="1"/>
</dbReference>
<dbReference type="GeneID" id="78294238"/>
<dbReference type="InterPro" id="IPR017853">
    <property type="entry name" value="GH"/>
</dbReference>
<dbReference type="GO" id="GO:0008422">
    <property type="term" value="F:beta-glucosidase activity"/>
    <property type="evidence" value="ECO:0007669"/>
    <property type="project" value="UniProtKB-EC"/>
</dbReference>
<dbReference type="SUPFAM" id="SSF51445">
    <property type="entry name" value="(Trans)glycosidases"/>
    <property type="match status" value="1"/>
</dbReference>
<dbReference type="PANTHER" id="PTHR30620:SF16">
    <property type="entry name" value="LYSOSOMAL BETA GLUCOSIDASE"/>
    <property type="match status" value="1"/>
</dbReference>
<dbReference type="SUPFAM" id="SSF52279">
    <property type="entry name" value="Beta-D-glucan exohydrolase, C-terminal domain"/>
    <property type="match status" value="1"/>
</dbReference>
<sequence length="698" mass="76717">MEKFPYQDASLPVERRVEDLLGRMTLEEKVGQMCQLDGRVNLEQEFQEKHPGSLLQILGEDCKKAIELARSSRLGIPLLLGVDAIHGHSFWPGATIFPTQLGISSSWNAELIEEMGRVTAREMRNTGVAWTFSPVLCIARDLRWGRVGETFGEDPLLIGDFAIALIRGLQGENLSSPDKVLACAKHFTGYSETQGGRDASEADISMRKLRSYFLPPFERAARAGVGSFMTGYQSMEGVPMTANRTLLRKVLKEEWGFEGLLVTDWNNVGTLVTGQKIAPDYKHAAKIAVEAGNDLIMSTPQFYQGCLDAVREGMLDEALIDEAVRRILSVKFRLGLFEDDRYPDPDAADRAAGTPEHRAAALTAARESLILLKNDGLLPVRNAKQVKVCLVGPNADNPINQCGDWSLGTGQANVPKQHPRRCTVTPKDALAEKFILVDNPGEADMIVAAVGDQPKYWGEFKSTATLELQDGQNQLLTEVADTNKPFVIAVISSKPVLLPAAVREKANAIIQQFSPGMLGGQALAEALAGELNPSGRLTVSIPYHVGQQPIYYMQPRGQHGDRYADLTQQPLYPFGYGLGYSEFEYESVTTDRTVYGPEDFIKVLVSVRNTGKRDGVEVVQAYVSDEVTSATWVDQELKGYARIRIPAGENRTAVIVIPASSCSIVNAAGERVVEPGEFELRIGKSSRNILHRVKFVIR</sequence>
<dbReference type="InterPro" id="IPR036962">
    <property type="entry name" value="Glyco_hydro_3_N_sf"/>
</dbReference>
<accession>A0A2U1B8C4</accession>
<dbReference type="SMART" id="SM01217">
    <property type="entry name" value="Fn3_like"/>
    <property type="match status" value="1"/>
</dbReference>
<evidence type="ECO:0000313" key="9">
    <source>
        <dbReference type="Proteomes" id="UP000245959"/>
    </source>
</evidence>
<evidence type="ECO:0000256" key="5">
    <source>
        <dbReference type="ARBA" id="ARBA00022801"/>
    </source>
</evidence>
<dbReference type="EC" id="3.2.1.21" evidence="3"/>
<proteinExistence type="inferred from homology"/>
<dbReference type="Gene3D" id="3.20.20.300">
    <property type="entry name" value="Glycoside hydrolase, family 3, N-terminal domain"/>
    <property type="match status" value="1"/>
</dbReference>
<evidence type="ECO:0000313" key="8">
    <source>
        <dbReference type="EMBL" id="PVY44924.1"/>
    </source>
</evidence>
<dbReference type="GO" id="GO:0009251">
    <property type="term" value="P:glucan catabolic process"/>
    <property type="evidence" value="ECO:0007669"/>
    <property type="project" value="TreeGrafter"/>
</dbReference>
<comment type="similarity">
    <text evidence="2">Belongs to the glycosyl hydrolase 3 family.</text>
</comment>
<feature type="domain" description="Fibronectin type III-like" evidence="7">
    <location>
        <begin position="617"/>
        <end position="686"/>
    </location>
</feature>
<keyword evidence="6" id="KW-0326">Glycosidase</keyword>
<evidence type="ECO:0000259" key="7">
    <source>
        <dbReference type="SMART" id="SM01217"/>
    </source>
</evidence>
<dbReference type="Pfam" id="PF14310">
    <property type="entry name" value="Fn3-like"/>
    <property type="match status" value="1"/>
</dbReference>
<dbReference type="Proteomes" id="UP000245959">
    <property type="component" value="Unassembled WGS sequence"/>
</dbReference>